<keyword evidence="2" id="KW-0274">FAD</keyword>
<feature type="domain" description="FAD-binding" evidence="5">
    <location>
        <begin position="11"/>
        <end position="330"/>
    </location>
</feature>
<protein>
    <recommendedName>
        <fullName evidence="5">FAD-binding domain-containing protein</fullName>
    </recommendedName>
</protein>
<sequence>MHQSVEPKSRVIAIVGGGPGGLLLASLLNKFKFTSVKLYESDPSPSYRNQGGSLDLRQESGQYAMKLAGLHEKFMAKARMEGDALRLVDKTGKILVNHESSGNDTYNPEIDRADLRQILLDSVPPEMIEWNHKLIKVTKEEGSHSLYFENGKQVRCDVVIGADGAWSRVRKYITSQKPEYSGISMVDMIIKDFDSTLLTKSYKDGLMFCAHQNQVMVIQRNGNGVVRVYAGMRIEESWQHETPIAKGINAKQNTLACYEGWDESMLDFIRYAEEDSMVVRAIYQMPTDLNYKFQDGVALIGDAAHLMSPFAGEGVNMALMDAARLAEELCKDAEIPIVFERYYRDMKHRAVPAMTESLYNLNKILCEDSPKSAMEVFNPSWNQMLQRVIVGLLGRVRIF</sequence>
<dbReference type="Gene3D" id="3.50.50.60">
    <property type="entry name" value="FAD/NAD(P)-binding domain"/>
    <property type="match status" value="1"/>
</dbReference>
<dbReference type="GO" id="GO:0071949">
    <property type="term" value="F:FAD binding"/>
    <property type="evidence" value="ECO:0007669"/>
    <property type="project" value="InterPro"/>
</dbReference>
<evidence type="ECO:0000256" key="1">
    <source>
        <dbReference type="ARBA" id="ARBA00022630"/>
    </source>
</evidence>
<dbReference type="InterPro" id="IPR002938">
    <property type="entry name" value="FAD-bd"/>
</dbReference>
<dbReference type="EMBL" id="JADGKB010000014">
    <property type="protein sequence ID" value="KAJ3260008.1"/>
    <property type="molecule type" value="Genomic_DNA"/>
</dbReference>
<gene>
    <name evidence="6" type="ORF">HK103_001518</name>
</gene>
<keyword evidence="7" id="KW-1185">Reference proteome</keyword>
<evidence type="ECO:0000313" key="7">
    <source>
        <dbReference type="Proteomes" id="UP001210925"/>
    </source>
</evidence>
<dbReference type="GO" id="GO:0004497">
    <property type="term" value="F:monooxygenase activity"/>
    <property type="evidence" value="ECO:0007669"/>
    <property type="project" value="UniProtKB-KW"/>
</dbReference>
<evidence type="ECO:0000259" key="5">
    <source>
        <dbReference type="Pfam" id="PF01494"/>
    </source>
</evidence>
<accession>A0AAD5UKH6</accession>
<evidence type="ECO:0000256" key="2">
    <source>
        <dbReference type="ARBA" id="ARBA00022827"/>
    </source>
</evidence>
<comment type="caution">
    <text evidence="6">The sequence shown here is derived from an EMBL/GenBank/DDBJ whole genome shotgun (WGS) entry which is preliminary data.</text>
</comment>
<evidence type="ECO:0000256" key="3">
    <source>
        <dbReference type="ARBA" id="ARBA00023002"/>
    </source>
</evidence>
<proteinExistence type="predicted"/>
<keyword evidence="1" id="KW-0285">Flavoprotein</keyword>
<dbReference type="SUPFAM" id="SSF51905">
    <property type="entry name" value="FAD/NAD(P)-binding domain"/>
    <property type="match status" value="1"/>
</dbReference>
<reference evidence="6" key="1">
    <citation type="submission" date="2020-05" db="EMBL/GenBank/DDBJ databases">
        <title>Phylogenomic resolution of chytrid fungi.</title>
        <authorList>
            <person name="Stajich J.E."/>
            <person name="Amses K."/>
            <person name="Simmons R."/>
            <person name="Seto K."/>
            <person name="Myers J."/>
            <person name="Bonds A."/>
            <person name="Quandt C.A."/>
            <person name="Barry K."/>
            <person name="Liu P."/>
            <person name="Grigoriev I."/>
            <person name="Longcore J.E."/>
            <person name="James T.Y."/>
        </authorList>
    </citation>
    <scope>NUCLEOTIDE SEQUENCE</scope>
    <source>
        <strain evidence="6">PLAUS21</strain>
    </source>
</reference>
<organism evidence="6 7">
    <name type="scientific">Boothiomyces macroporosus</name>
    <dbReference type="NCBI Taxonomy" id="261099"/>
    <lineage>
        <taxon>Eukaryota</taxon>
        <taxon>Fungi</taxon>
        <taxon>Fungi incertae sedis</taxon>
        <taxon>Chytridiomycota</taxon>
        <taxon>Chytridiomycota incertae sedis</taxon>
        <taxon>Chytridiomycetes</taxon>
        <taxon>Rhizophydiales</taxon>
        <taxon>Terramycetaceae</taxon>
        <taxon>Boothiomyces</taxon>
    </lineage>
</organism>
<dbReference type="InterPro" id="IPR036188">
    <property type="entry name" value="FAD/NAD-bd_sf"/>
</dbReference>
<evidence type="ECO:0000313" key="6">
    <source>
        <dbReference type="EMBL" id="KAJ3260008.1"/>
    </source>
</evidence>
<dbReference type="AlphaFoldDB" id="A0AAD5UKH6"/>
<keyword evidence="3" id="KW-0560">Oxidoreductase</keyword>
<evidence type="ECO:0000256" key="4">
    <source>
        <dbReference type="ARBA" id="ARBA00023033"/>
    </source>
</evidence>
<dbReference type="PRINTS" id="PR00420">
    <property type="entry name" value="RNGMNOXGNASE"/>
</dbReference>
<dbReference type="Pfam" id="PF01494">
    <property type="entry name" value="FAD_binding_3"/>
    <property type="match status" value="1"/>
</dbReference>
<dbReference type="PANTHER" id="PTHR46972">
    <property type="entry name" value="MONOOXYGENASE ASQM-RELATED"/>
    <property type="match status" value="1"/>
</dbReference>
<dbReference type="Proteomes" id="UP001210925">
    <property type="component" value="Unassembled WGS sequence"/>
</dbReference>
<keyword evidence="4" id="KW-0503">Monooxygenase</keyword>
<name>A0AAD5UKH6_9FUNG</name>
<dbReference type="PANTHER" id="PTHR46972:SF1">
    <property type="entry name" value="FAD DEPENDENT OXIDOREDUCTASE DOMAIN-CONTAINING PROTEIN"/>
    <property type="match status" value="1"/>
</dbReference>